<evidence type="ECO:0000313" key="7">
    <source>
        <dbReference type="Proteomes" id="UP000644115"/>
    </source>
</evidence>
<evidence type="ECO:0000313" key="6">
    <source>
        <dbReference type="EMBL" id="MBC5999744.1"/>
    </source>
</evidence>
<gene>
    <name evidence="6" type="ORF">H8876_06995</name>
</gene>
<dbReference type="GO" id="GO:0003677">
    <property type="term" value="F:DNA binding"/>
    <property type="evidence" value="ECO:0007669"/>
    <property type="project" value="UniProtKB-KW"/>
</dbReference>
<dbReference type="Pfam" id="PF03466">
    <property type="entry name" value="LysR_substrate"/>
    <property type="match status" value="1"/>
</dbReference>
<comment type="caution">
    <text evidence="6">The sequence shown here is derived from an EMBL/GenBank/DDBJ whole genome shotgun (WGS) entry which is preliminary data.</text>
</comment>
<dbReference type="Gene3D" id="1.10.10.10">
    <property type="entry name" value="Winged helix-like DNA-binding domain superfamily/Winged helix DNA-binding domain"/>
    <property type="match status" value="1"/>
</dbReference>
<dbReference type="RefSeq" id="WP_249287133.1">
    <property type="nucleotide sequence ID" value="NZ_JACRWC010000090.1"/>
</dbReference>
<reference evidence="6" key="1">
    <citation type="submission" date="2020-08" db="EMBL/GenBank/DDBJ databases">
        <authorList>
            <person name="Liu C."/>
            <person name="Sun Q."/>
        </authorList>
    </citation>
    <scope>NUCLEOTIDE SEQUENCE</scope>
    <source>
        <strain evidence="6">BX16</strain>
    </source>
</reference>
<organism evidence="6 7">
    <name type="scientific">Lentihominibacter faecis</name>
    <dbReference type="NCBI Taxonomy" id="2764712"/>
    <lineage>
        <taxon>Bacteria</taxon>
        <taxon>Bacillati</taxon>
        <taxon>Bacillota</taxon>
        <taxon>Clostridia</taxon>
        <taxon>Peptostreptococcales</taxon>
        <taxon>Anaerovoracaceae</taxon>
        <taxon>Lentihominibacter</taxon>
    </lineage>
</organism>
<keyword evidence="4" id="KW-0804">Transcription</keyword>
<evidence type="ECO:0000256" key="3">
    <source>
        <dbReference type="ARBA" id="ARBA00023125"/>
    </source>
</evidence>
<dbReference type="InterPro" id="IPR005119">
    <property type="entry name" value="LysR_subst-bd"/>
</dbReference>
<dbReference type="SUPFAM" id="SSF46785">
    <property type="entry name" value="Winged helix' DNA-binding domain"/>
    <property type="match status" value="1"/>
</dbReference>
<dbReference type="SUPFAM" id="SSF53850">
    <property type="entry name" value="Periplasmic binding protein-like II"/>
    <property type="match status" value="1"/>
</dbReference>
<dbReference type="EMBL" id="JACRWC010000090">
    <property type="protein sequence ID" value="MBC5999744.1"/>
    <property type="molecule type" value="Genomic_DNA"/>
</dbReference>
<keyword evidence="3" id="KW-0238">DNA-binding</keyword>
<name>A0A923NE65_9FIRM</name>
<dbReference type="CDD" id="cd05466">
    <property type="entry name" value="PBP2_LTTR_substrate"/>
    <property type="match status" value="1"/>
</dbReference>
<keyword evidence="7" id="KW-1185">Reference proteome</keyword>
<evidence type="ECO:0000256" key="2">
    <source>
        <dbReference type="ARBA" id="ARBA00023015"/>
    </source>
</evidence>
<evidence type="ECO:0000256" key="4">
    <source>
        <dbReference type="ARBA" id="ARBA00023163"/>
    </source>
</evidence>
<dbReference type="Proteomes" id="UP000644115">
    <property type="component" value="Unassembled WGS sequence"/>
</dbReference>
<dbReference type="AlphaFoldDB" id="A0A923NE65"/>
<accession>A0A923NE65</accession>
<sequence>MHLNQIKSFITVSQVLNFTNAARQNGVPQSTISRQINDLEQQLGVKLFYRTKRDVRLTQEGRAFLPYAQEILDAAKKGAFAVRQLHEGAEGRLSIATIDDSDQFLAMCLQEFSRKYPGIIVDLTYVSHGEPLQSEVDDPYDFHFHYLDMIPDSEEYEIRETHTTQLCFVSPKTAHADMLKPDDDTCFVDGLDLSSLPHQKFILISEEENPILYMQIMNYCQTHRFTPQIANRFSDIKSVLLSVGSGLGISILPLKAAEILSALPQTGIQVTPIDDESYAITCAVAWKKSLLNPAAELFLQIIEEHLE</sequence>
<dbReference type="Gene3D" id="3.40.190.10">
    <property type="entry name" value="Periplasmic binding protein-like II"/>
    <property type="match status" value="2"/>
</dbReference>
<dbReference type="PANTHER" id="PTHR30346">
    <property type="entry name" value="TRANSCRIPTIONAL DUAL REGULATOR HCAR-RELATED"/>
    <property type="match status" value="1"/>
</dbReference>
<proteinExistence type="inferred from homology"/>
<dbReference type="Pfam" id="PF00126">
    <property type="entry name" value="HTH_1"/>
    <property type="match status" value="1"/>
</dbReference>
<dbReference type="GO" id="GO:0003700">
    <property type="term" value="F:DNA-binding transcription factor activity"/>
    <property type="evidence" value="ECO:0007669"/>
    <property type="project" value="InterPro"/>
</dbReference>
<dbReference type="PANTHER" id="PTHR30346:SF0">
    <property type="entry name" value="HCA OPERON TRANSCRIPTIONAL ACTIVATOR HCAR"/>
    <property type="match status" value="1"/>
</dbReference>
<protein>
    <submittedName>
        <fullName evidence="6">LysR family transcriptional regulator</fullName>
    </submittedName>
</protein>
<dbReference type="PROSITE" id="PS50931">
    <property type="entry name" value="HTH_LYSR"/>
    <property type="match status" value="1"/>
</dbReference>
<dbReference type="FunFam" id="1.10.10.10:FF:000001">
    <property type="entry name" value="LysR family transcriptional regulator"/>
    <property type="match status" value="1"/>
</dbReference>
<keyword evidence="2" id="KW-0805">Transcription regulation</keyword>
<feature type="domain" description="HTH lysR-type" evidence="5">
    <location>
        <begin position="1"/>
        <end position="58"/>
    </location>
</feature>
<dbReference type="InterPro" id="IPR000847">
    <property type="entry name" value="LysR_HTH_N"/>
</dbReference>
<dbReference type="InterPro" id="IPR036390">
    <property type="entry name" value="WH_DNA-bd_sf"/>
</dbReference>
<evidence type="ECO:0000259" key="5">
    <source>
        <dbReference type="PROSITE" id="PS50931"/>
    </source>
</evidence>
<evidence type="ECO:0000256" key="1">
    <source>
        <dbReference type="ARBA" id="ARBA00009437"/>
    </source>
</evidence>
<dbReference type="InterPro" id="IPR036388">
    <property type="entry name" value="WH-like_DNA-bd_sf"/>
</dbReference>
<dbReference type="GO" id="GO:0032993">
    <property type="term" value="C:protein-DNA complex"/>
    <property type="evidence" value="ECO:0007669"/>
    <property type="project" value="TreeGrafter"/>
</dbReference>
<comment type="similarity">
    <text evidence="1">Belongs to the LysR transcriptional regulatory family.</text>
</comment>
<dbReference type="PRINTS" id="PR00039">
    <property type="entry name" value="HTHLYSR"/>
</dbReference>